<keyword evidence="1" id="KW-0812">Transmembrane</keyword>
<keyword evidence="1" id="KW-1133">Transmembrane helix</keyword>
<evidence type="ECO:0000313" key="3">
    <source>
        <dbReference type="Proteomes" id="UP000190852"/>
    </source>
</evidence>
<sequence>MKLSDIRLAYEEISGKLSNINRQLAFAGIAVIWIFRITNNGKTTIPEGLIYPTLLFVISFLLDILQYLSQSLFWYGYYLYKRRQDSNEDRVINEPEWPSFFFWALLVFKVLALIVAYFALGLYLWKELYPTR</sequence>
<feature type="transmembrane region" description="Helical" evidence="1">
    <location>
        <begin position="20"/>
        <end position="37"/>
    </location>
</feature>
<evidence type="ECO:0000256" key="1">
    <source>
        <dbReference type="SAM" id="Phobius"/>
    </source>
</evidence>
<protein>
    <submittedName>
        <fullName evidence="2">Uncharacterized protein</fullName>
    </submittedName>
</protein>
<dbReference type="RefSeq" id="WP_079683075.1">
    <property type="nucleotide sequence ID" value="NZ_FUYQ01000008.1"/>
</dbReference>
<accession>A0A1T5BTF6</accession>
<dbReference type="AlphaFoldDB" id="A0A1T5BTF6"/>
<organism evidence="2 3">
    <name type="scientific">Parabacteroides chartae</name>
    <dbReference type="NCBI Taxonomy" id="1037355"/>
    <lineage>
        <taxon>Bacteria</taxon>
        <taxon>Pseudomonadati</taxon>
        <taxon>Bacteroidota</taxon>
        <taxon>Bacteroidia</taxon>
        <taxon>Bacteroidales</taxon>
        <taxon>Tannerellaceae</taxon>
        <taxon>Parabacteroides</taxon>
    </lineage>
</organism>
<reference evidence="3" key="1">
    <citation type="submission" date="2017-02" db="EMBL/GenBank/DDBJ databases">
        <authorList>
            <person name="Varghese N."/>
            <person name="Submissions S."/>
        </authorList>
    </citation>
    <scope>NUCLEOTIDE SEQUENCE [LARGE SCALE GENOMIC DNA]</scope>
    <source>
        <strain evidence="3">DSM 24967</strain>
    </source>
</reference>
<gene>
    <name evidence="2" type="ORF">SAMN05660349_01493</name>
</gene>
<feature type="transmembrane region" description="Helical" evidence="1">
    <location>
        <begin position="100"/>
        <end position="125"/>
    </location>
</feature>
<dbReference type="Proteomes" id="UP000190852">
    <property type="component" value="Unassembled WGS sequence"/>
</dbReference>
<proteinExistence type="predicted"/>
<keyword evidence="3" id="KW-1185">Reference proteome</keyword>
<name>A0A1T5BTF6_9BACT</name>
<dbReference type="EMBL" id="FUYQ01000008">
    <property type="protein sequence ID" value="SKB50399.1"/>
    <property type="molecule type" value="Genomic_DNA"/>
</dbReference>
<evidence type="ECO:0000313" key="2">
    <source>
        <dbReference type="EMBL" id="SKB50399.1"/>
    </source>
</evidence>
<keyword evidence="1" id="KW-0472">Membrane</keyword>
<feature type="transmembrane region" description="Helical" evidence="1">
    <location>
        <begin position="49"/>
        <end position="68"/>
    </location>
</feature>